<evidence type="ECO:0000256" key="3">
    <source>
        <dbReference type="ARBA" id="ARBA00022553"/>
    </source>
</evidence>
<dbReference type="GO" id="GO:0005886">
    <property type="term" value="C:plasma membrane"/>
    <property type="evidence" value="ECO:0007669"/>
    <property type="project" value="TreeGrafter"/>
</dbReference>
<dbReference type="CDD" id="cd00130">
    <property type="entry name" value="PAS"/>
    <property type="match status" value="1"/>
</dbReference>
<evidence type="ECO:0000313" key="9">
    <source>
        <dbReference type="EMBL" id="TSJ78596.1"/>
    </source>
</evidence>
<dbReference type="FunFam" id="3.30.565.10:FF:000006">
    <property type="entry name" value="Sensor histidine kinase WalK"/>
    <property type="match status" value="1"/>
</dbReference>
<proteinExistence type="predicted"/>
<protein>
    <recommendedName>
        <fullName evidence="2">histidine kinase</fullName>
        <ecNumber evidence="2">2.7.13.3</ecNumber>
    </recommendedName>
</protein>
<dbReference type="Pfam" id="PF02518">
    <property type="entry name" value="HATPase_c"/>
    <property type="match status" value="1"/>
</dbReference>
<dbReference type="InterPro" id="IPR000700">
    <property type="entry name" value="PAS-assoc_C"/>
</dbReference>
<dbReference type="InterPro" id="IPR000014">
    <property type="entry name" value="PAS"/>
</dbReference>
<dbReference type="GO" id="GO:0009927">
    <property type="term" value="F:histidine phosphotransfer kinase activity"/>
    <property type="evidence" value="ECO:0007669"/>
    <property type="project" value="TreeGrafter"/>
</dbReference>
<gene>
    <name evidence="9" type="ORF">FPL22_04650</name>
</gene>
<feature type="domain" description="PAC" evidence="8">
    <location>
        <begin position="268"/>
        <end position="320"/>
    </location>
</feature>
<dbReference type="InterPro" id="IPR036097">
    <property type="entry name" value="HisK_dim/P_sf"/>
</dbReference>
<dbReference type="InterPro" id="IPR003018">
    <property type="entry name" value="GAF"/>
</dbReference>
<dbReference type="GO" id="GO:0000155">
    <property type="term" value="F:phosphorelay sensor kinase activity"/>
    <property type="evidence" value="ECO:0007669"/>
    <property type="project" value="InterPro"/>
</dbReference>
<dbReference type="SUPFAM" id="SSF55874">
    <property type="entry name" value="ATPase domain of HSP90 chaperone/DNA topoisomerase II/histidine kinase"/>
    <property type="match status" value="1"/>
</dbReference>
<dbReference type="PROSITE" id="PS50113">
    <property type="entry name" value="PAC"/>
    <property type="match status" value="1"/>
</dbReference>
<evidence type="ECO:0000259" key="8">
    <source>
        <dbReference type="PROSITE" id="PS50113"/>
    </source>
</evidence>
<evidence type="ECO:0000313" key="10">
    <source>
        <dbReference type="Proteomes" id="UP000315648"/>
    </source>
</evidence>
<keyword evidence="10" id="KW-1185">Reference proteome</keyword>
<dbReference type="InterPro" id="IPR029016">
    <property type="entry name" value="GAF-like_dom_sf"/>
</dbReference>
<dbReference type="PANTHER" id="PTHR43047:SF72">
    <property type="entry name" value="OSMOSENSING HISTIDINE PROTEIN KINASE SLN1"/>
    <property type="match status" value="1"/>
</dbReference>
<dbReference type="SUPFAM" id="SSF55785">
    <property type="entry name" value="PYP-like sensor domain (PAS domain)"/>
    <property type="match status" value="1"/>
</dbReference>
<evidence type="ECO:0000256" key="1">
    <source>
        <dbReference type="ARBA" id="ARBA00000085"/>
    </source>
</evidence>
<name>A0A556QPM9_9BACT</name>
<evidence type="ECO:0000259" key="6">
    <source>
        <dbReference type="PROSITE" id="PS50109"/>
    </source>
</evidence>
<dbReference type="Proteomes" id="UP000315648">
    <property type="component" value="Unassembled WGS sequence"/>
</dbReference>
<dbReference type="Gene3D" id="3.30.565.10">
    <property type="entry name" value="Histidine kinase-like ATPase, C-terminal domain"/>
    <property type="match status" value="1"/>
</dbReference>
<dbReference type="Gene3D" id="3.30.450.40">
    <property type="match status" value="1"/>
</dbReference>
<keyword evidence="4" id="KW-0808">Transferase</keyword>
<keyword evidence="3" id="KW-0597">Phosphoprotein</keyword>
<feature type="domain" description="PAS" evidence="7">
    <location>
        <begin position="194"/>
        <end position="248"/>
    </location>
</feature>
<accession>A0A556QPM9</accession>
<dbReference type="Pfam" id="PF00512">
    <property type="entry name" value="HisKA"/>
    <property type="match status" value="1"/>
</dbReference>
<dbReference type="SMART" id="SM00387">
    <property type="entry name" value="HATPase_c"/>
    <property type="match status" value="1"/>
</dbReference>
<dbReference type="AlphaFoldDB" id="A0A556QPM9"/>
<dbReference type="CDD" id="cd00082">
    <property type="entry name" value="HisKA"/>
    <property type="match status" value="1"/>
</dbReference>
<dbReference type="Gene3D" id="3.30.450.20">
    <property type="entry name" value="PAS domain"/>
    <property type="match status" value="1"/>
</dbReference>
<dbReference type="SMART" id="SM00065">
    <property type="entry name" value="GAF"/>
    <property type="match status" value="1"/>
</dbReference>
<dbReference type="InterPro" id="IPR035965">
    <property type="entry name" value="PAS-like_dom_sf"/>
</dbReference>
<dbReference type="EMBL" id="VMBG01000001">
    <property type="protein sequence ID" value="TSJ78596.1"/>
    <property type="molecule type" value="Genomic_DNA"/>
</dbReference>
<dbReference type="OrthoDB" id="9815750at2"/>
<sequence length="566" mass="61966">MKSDFPDDASLARWRERILTATGFAAERILNSNLEADAFTDALRILGESVEVDRAYVFRFHPGEIEGETLCSQLHEWCRPGVISQIDNPELQNFCFADVGCRRWFEELAANHAISGNVCDFPFEEQPLLLAQTICSLAVMPIFTHGAVWGFIGFDHCERKNVWTEDTLGCLRVAARVFGAAFERCNYKRQSDELAAEYRLLLEDVSEVVFRVDASGYITRLSPAWAGFTGHDPAACLARPMTDFLHPDLKCRWVKNADELIRGVKTVCQDELCFLHADGTSRWALGRAGIRRDNTGATLGFAGTFVDITAMKATEAALIEAHAAAESANQAKSDFIATMSHELRTPLNAVLGLSESLLESGPSFDPEKIRRYMELINRGGRQLLALINDILDLASLDSGRSLPVMTAIHADSLCDAVVVALALSARENKLDLRIEAPADLIFYGDRGLLMQALHNLIHNAIKFTLPGGRIVVAACVRPGGIMISVKDTGAGIPADKFDRLFKPFSQVGASLSRRFSGTGLGLVLVERIARLHRGHVSVESTVGKGSTFTLDLPSASPPQPAPPFQP</sequence>
<dbReference type="PROSITE" id="PS50112">
    <property type="entry name" value="PAS"/>
    <property type="match status" value="1"/>
</dbReference>
<comment type="catalytic activity">
    <reaction evidence="1">
        <text>ATP + protein L-histidine = ADP + protein N-phospho-L-histidine.</text>
        <dbReference type="EC" id="2.7.13.3"/>
    </reaction>
</comment>
<dbReference type="RefSeq" id="WP_144228937.1">
    <property type="nucleotide sequence ID" value="NZ_CBCRVV010000002.1"/>
</dbReference>
<evidence type="ECO:0000256" key="2">
    <source>
        <dbReference type="ARBA" id="ARBA00012438"/>
    </source>
</evidence>
<dbReference type="PROSITE" id="PS50109">
    <property type="entry name" value="HIS_KIN"/>
    <property type="match status" value="1"/>
</dbReference>
<dbReference type="PRINTS" id="PR00344">
    <property type="entry name" value="BCTRLSENSOR"/>
</dbReference>
<dbReference type="SUPFAM" id="SSF55781">
    <property type="entry name" value="GAF domain-like"/>
    <property type="match status" value="1"/>
</dbReference>
<dbReference type="InterPro" id="IPR036890">
    <property type="entry name" value="HATPase_C_sf"/>
</dbReference>
<dbReference type="Pfam" id="PF01590">
    <property type="entry name" value="GAF"/>
    <property type="match status" value="1"/>
</dbReference>
<comment type="caution">
    <text evidence="9">The sequence shown here is derived from an EMBL/GenBank/DDBJ whole genome shotgun (WGS) entry which is preliminary data.</text>
</comment>
<dbReference type="InterPro" id="IPR003594">
    <property type="entry name" value="HATPase_dom"/>
</dbReference>
<dbReference type="Pfam" id="PF00989">
    <property type="entry name" value="PAS"/>
    <property type="match status" value="1"/>
</dbReference>
<dbReference type="CDD" id="cd16922">
    <property type="entry name" value="HATPase_EvgS-ArcB-TorS-like"/>
    <property type="match status" value="1"/>
</dbReference>
<evidence type="ECO:0000256" key="5">
    <source>
        <dbReference type="ARBA" id="ARBA00022777"/>
    </source>
</evidence>
<dbReference type="SUPFAM" id="SSF47384">
    <property type="entry name" value="Homodimeric domain of signal transducing histidine kinase"/>
    <property type="match status" value="1"/>
</dbReference>
<organism evidence="9 10">
    <name type="scientific">Rariglobus hedericola</name>
    <dbReference type="NCBI Taxonomy" id="2597822"/>
    <lineage>
        <taxon>Bacteria</taxon>
        <taxon>Pseudomonadati</taxon>
        <taxon>Verrucomicrobiota</taxon>
        <taxon>Opitutia</taxon>
        <taxon>Opitutales</taxon>
        <taxon>Opitutaceae</taxon>
        <taxon>Rariglobus</taxon>
    </lineage>
</organism>
<dbReference type="NCBIfam" id="TIGR00229">
    <property type="entry name" value="sensory_box"/>
    <property type="match status" value="1"/>
</dbReference>
<dbReference type="Gene3D" id="1.10.287.130">
    <property type="match status" value="1"/>
</dbReference>
<dbReference type="InterPro" id="IPR013767">
    <property type="entry name" value="PAS_fold"/>
</dbReference>
<dbReference type="EC" id="2.7.13.3" evidence="2"/>
<dbReference type="PANTHER" id="PTHR43047">
    <property type="entry name" value="TWO-COMPONENT HISTIDINE PROTEIN KINASE"/>
    <property type="match status" value="1"/>
</dbReference>
<keyword evidence="5" id="KW-0418">Kinase</keyword>
<feature type="domain" description="Histidine kinase" evidence="6">
    <location>
        <begin position="338"/>
        <end position="556"/>
    </location>
</feature>
<evidence type="ECO:0000256" key="4">
    <source>
        <dbReference type="ARBA" id="ARBA00022679"/>
    </source>
</evidence>
<reference evidence="9 10" key="1">
    <citation type="submission" date="2019-07" db="EMBL/GenBank/DDBJ databases">
        <title>Description of 53C-WASEF.</title>
        <authorList>
            <person name="Pitt A."/>
            <person name="Hahn M.W."/>
        </authorList>
    </citation>
    <scope>NUCLEOTIDE SEQUENCE [LARGE SCALE GENOMIC DNA]</scope>
    <source>
        <strain evidence="9 10">53C-WASEF</strain>
    </source>
</reference>
<evidence type="ECO:0000259" key="7">
    <source>
        <dbReference type="PROSITE" id="PS50112"/>
    </source>
</evidence>
<dbReference type="SMART" id="SM00388">
    <property type="entry name" value="HisKA"/>
    <property type="match status" value="1"/>
</dbReference>
<dbReference type="SMART" id="SM00091">
    <property type="entry name" value="PAS"/>
    <property type="match status" value="1"/>
</dbReference>
<dbReference type="InterPro" id="IPR004358">
    <property type="entry name" value="Sig_transdc_His_kin-like_C"/>
</dbReference>
<dbReference type="InterPro" id="IPR003661">
    <property type="entry name" value="HisK_dim/P_dom"/>
</dbReference>
<dbReference type="InterPro" id="IPR005467">
    <property type="entry name" value="His_kinase_dom"/>
</dbReference>